<keyword evidence="2" id="KW-0378">Hydrolase</keyword>
<dbReference type="GeneID" id="28800522"/>
<protein>
    <submittedName>
        <fullName evidence="2">Homing endonuclease</fullName>
    </submittedName>
</protein>
<proteinExistence type="predicted"/>
<evidence type="ECO:0000313" key="2">
    <source>
        <dbReference type="EMBL" id="ANA86399.1"/>
    </source>
</evidence>
<sequence>MSMGLSVGYMAGFFDGEGSIGVYPGGQRGLSLRVQITQNKSREASEVLEQLKDQFGGSVHPLRRGQRGRRDADIWSIGSAPANGFLEFVLDDLILKKSQAQLAVAWQSTRPDRARTPQGRVQSWSPHDQLLDERVGLALRHMKKFEFTDLPEFSRSRQYASRVSDLVLAQVDGIPPPPTNPHEVNEGV</sequence>
<keyword evidence="2" id="KW-0255">Endonuclease</keyword>
<keyword evidence="2" id="KW-0540">Nuclease</keyword>
<keyword evidence="3" id="KW-1185">Reference proteome</keyword>
<reference evidence="3" key="1">
    <citation type="submission" date="2016-03" db="EMBL/GenBank/DDBJ databases">
        <authorList>
            <person name="Ploux O."/>
        </authorList>
    </citation>
    <scope>NUCLEOTIDE SEQUENCE [LARGE SCALE GENOMIC DNA]</scope>
</reference>
<accession>A0A160DEV8</accession>
<dbReference type="InterPro" id="IPR004860">
    <property type="entry name" value="LAGLIDADG_dom"/>
</dbReference>
<dbReference type="GO" id="GO:0004519">
    <property type="term" value="F:endonuclease activity"/>
    <property type="evidence" value="ECO:0007669"/>
    <property type="project" value="UniProtKB-KW"/>
</dbReference>
<dbReference type="Proteomes" id="UP000204609">
    <property type="component" value="Segment"/>
</dbReference>
<dbReference type="RefSeq" id="YP_009274481.1">
    <property type="nucleotide sequence ID" value="NC_030917.1"/>
</dbReference>
<evidence type="ECO:0000313" key="3">
    <source>
        <dbReference type="Proteomes" id="UP000204609"/>
    </source>
</evidence>
<dbReference type="Pfam" id="PF00961">
    <property type="entry name" value="LAGLIDADG_1"/>
    <property type="match status" value="1"/>
</dbReference>
<feature type="domain" description="Homing endonuclease LAGLIDADG" evidence="1">
    <location>
        <begin position="10"/>
        <end position="60"/>
    </location>
</feature>
<dbReference type="SUPFAM" id="SSF55608">
    <property type="entry name" value="Homing endonucleases"/>
    <property type="match status" value="1"/>
</dbReference>
<dbReference type="Gene3D" id="3.10.28.10">
    <property type="entry name" value="Homing endonucleases"/>
    <property type="match status" value="1"/>
</dbReference>
<organism evidence="2 3">
    <name type="scientific">Gordonia phage OneUp</name>
    <dbReference type="NCBI Taxonomy" id="1838074"/>
    <lineage>
        <taxon>Viruses</taxon>
        <taxon>Duplodnaviria</taxon>
        <taxon>Heunggongvirae</taxon>
        <taxon>Uroviricota</taxon>
        <taxon>Caudoviricetes</taxon>
        <taxon>Oneupvirus</taxon>
        <taxon>Oneupvirus oneup</taxon>
    </lineage>
</organism>
<name>A0A160DEV8_9CAUD</name>
<dbReference type="EMBL" id="KU998245">
    <property type="protein sequence ID" value="ANA86399.1"/>
    <property type="molecule type" value="Genomic_DNA"/>
</dbReference>
<gene>
    <name evidence="2" type="primary">64</name>
    <name evidence="2" type="ORF">PBI_ONEUP_64</name>
</gene>
<evidence type="ECO:0000259" key="1">
    <source>
        <dbReference type="Pfam" id="PF00961"/>
    </source>
</evidence>
<dbReference type="InterPro" id="IPR027434">
    <property type="entry name" value="Homing_endonucl"/>
</dbReference>
<dbReference type="KEGG" id="vg:28800522"/>